<evidence type="ECO:0007829" key="3">
    <source>
        <dbReference type="PeptideAtlas" id="A0A6Q8PHA9"/>
    </source>
</evidence>
<evidence type="ECO:0000313" key="1">
    <source>
        <dbReference type="Ensembl" id="ENSP00000502608.1"/>
    </source>
</evidence>
<dbReference type="Proteomes" id="UP000005640">
    <property type="component" value="Chromosome 12"/>
</dbReference>
<dbReference type="Ensembl" id="ENST00000675216.1">
    <property type="protein sequence ID" value="ENSP00000502608.1"/>
    <property type="gene ID" value="ENSG00000155980.14"/>
</dbReference>
<reference evidence="1 2" key="1">
    <citation type="journal article" date="2001" name="Nature">
        <title>Initial sequencing and analysis of the human genome.</title>
        <authorList>
            <consortium name="International Human Genome Sequencing Consortium"/>
            <person name="Lander E.S."/>
            <person name="Linton L.M."/>
            <person name="Birren B."/>
            <person name="Nusbaum C."/>
            <person name="Zody M.C."/>
            <person name="Baldwin J."/>
            <person name="Devon K."/>
            <person name="Dewar K."/>
            <person name="Doyle M."/>
            <person name="FitzHugh W."/>
            <person name="Funke R."/>
            <person name="Gage D."/>
            <person name="Harris K."/>
            <person name="Heaford A."/>
            <person name="Howland J."/>
            <person name="Kann L."/>
            <person name="Lehoczky J."/>
            <person name="LeVine R."/>
            <person name="McEwan P."/>
            <person name="McKernan K."/>
            <person name="Meldrim J."/>
            <person name="Mesirov J.P."/>
            <person name="Miranda C."/>
            <person name="Morris W."/>
            <person name="Naylor J."/>
            <person name="Raymond C."/>
            <person name="Rosetti M."/>
            <person name="Santos R."/>
            <person name="Sheridan A."/>
            <person name="Sougnez C."/>
            <person name="Stange-Thomann N."/>
            <person name="Stojanovic N."/>
            <person name="Subramanian A."/>
            <person name="Wyman D."/>
            <person name="Rogers J."/>
            <person name="Sulston J."/>
            <person name="Ainscough R."/>
            <person name="Beck S."/>
            <person name="Bentley D."/>
            <person name="Burton J."/>
            <person name="Clee C."/>
            <person name="Carter N."/>
            <person name="Coulson A."/>
            <person name="Deadman R."/>
            <person name="Deloukas P."/>
            <person name="Dunham A."/>
            <person name="Dunham I."/>
            <person name="Durbin R."/>
            <person name="French L."/>
            <person name="Grafham D."/>
            <person name="Gregory S."/>
            <person name="Hubbard T."/>
            <person name="Humphray S."/>
            <person name="Hunt A."/>
            <person name="Jones M."/>
            <person name="Lloyd C."/>
            <person name="McMurray A."/>
            <person name="Matthews L."/>
            <person name="Mercer S."/>
            <person name="Milne S."/>
            <person name="Mullikin J.C."/>
            <person name="Mungall A."/>
            <person name="Plumb R."/>
            <person name="Ross M."/>
            <person name="Shownkeen R."/>
            <person name="Sims S."/>
            <person name="Waterston R.H."/>
            <person name="Wilson R.K."/>
            <person name="Hillier L.W."/>
            <person name="McPherson J.D."/>
            <person name="Marra M.A."/>
            <person name="Mardis E.R."/>
            <person name="Fulton L.A."/>
            <person name="Chinwalla A.T."/>
            <person name="Pepin K.H."/>
            <person name="Gish W.R."/>
            <person name="Chissoe S.L."/>
            <person name="Wendl M.C."/>
            <person name="Delehaunty K.D."/>
            <person name="Miner T.L."/>
            <person name="Delehaunty A."/>
            <person name="Kramer J.B."/>
            <person name="Cook L.L."/>
            <person name="Fulton R.S."/>
            <person name="Johnson D.L."/>
            <person name="Minx P.J."/>
            <person name="Clifton S.W."/>
            <person name="Hawkins T."/>
            <person name="Branscomb E."/>
            <person name="Predki P."/>
            <person name="Richardson P."/>
            <person name="Wenning S."/>
            <person name="Slezak T."/>
            <person name="Doggett N."/>
            <person name="Cheng J.F."/>
            <person name="Olsen A."/>
            <person name="Lucas S."/>
            <person name="Elkin C."/>
            <person name="Uberbacher E."/>
            <person name="Frazier M."/>
            <person name="Gibbs R.A."/>
            <person name="Muzny D.M."/>
            <person name="Scherer S.E."/>
            <person name="Bouck J.B."/>
            <person name="Sodergren E.J."/>
            <person name="Worley K.C."/>
            <person name="Rives C.M."/>
            <person name="Gorrell J.H."/>
            <person name="Metzker M.L."/>
            <person name="Naylor S.L."/>
            <person name="Kucherlapati R.S."/>
            <person name="Nelson D.L."/>
            <person name="Weinstock G.M."/>
            <person name="Sakaki Y."/>
            <person name="Fujiyama A."/>
            <person name="Hattori M."/>
            <person name="Yada T."/>
            <person name="Toyoda A."/>
            <person name="Itoh T."/>
            <person name="Kawagoe C."/>
            <person name="Watanabe H."/>
            <person name="Totoki Y."/>
            <person name="Taylor T."/>
            <person name="Weissenbach J."/>
            <person name="Heilig R."/>
            <person name="Saurin W."/>
            <person name="Artiguenave F."/>
            <person name="Brottier P."/>
            <person name="Bruls T."/>
            <person name="Pelletier E."/>
            <person name="Robert C."/>
            <person name="Wincker P."/>
            <person name="Smith D.R."/>
            <person name="Doucette-Stamm L."/>
            <person name="Rubenfield M."/>
            <person name="Weinstock K."/>
            <person name="Lee H.M."/>
            <person name="Dubois J."/>
            <person name="Rosenthal A."/>
            <person name="Platzer M."/>
            <person name="Nyakatura G."/>
            <person name="Taudien S."/>
            <person name="Rump A."/>
            <person name="Yang H."/>
            <person name="Yu J."/>
            <person name="Wang J."/>
            <person name="Huang G."/>
            <person name="Gu J."/>
            <person name="Hood L."/>
            <person name="Rowen L."/>
            <person name="Madan A."/>
            <person name="Qin S."/>
            <person name="Davis R.W."/>
            <person name="Federspiel N.A."/>
            <person name="Abola A.P."/>
            <person name="Proctor M.J."/>
            <person name="Myers R.M."/>
            <person name="Schmutz J."/>
            <person name="Dickson M."/>
            <person name="Grimwood J."/>
            <person name="Cox D.R."/>
            <person name="Olson M.V."/>
            <person name="Kaul R."/>
            <person name="Raymond C."/>
            <person name="Shimizu N."/>
            <person name="Kawasaki K."/>
            <person name="Minoshima S."/>
            <person name="Evans G.A."/>
            <person name="Athanasiou M."/>
            <person name="Schultz R."/>
            <person name="Roe B.A."/>
            <person name="Chen F."/>
            <person name="Pan H."/>
            <person name="Ramser J."/>
            <person name="Lehrach H."/>
            <person name="Reinhardt R."/>
            <person name="McCombie W.R."/>
            <person name="de la Bastide M."/>
            <person name="Dedhia N."/>
            <person name="Blocker H."/>
            <person name="Hornischer K."/>
            <person name="Nordsiek G."/>
            <person name="Agarwala R."/>
            <person name="Aravind L."/>
            <person name="Bailey J.A."/>
            <person name="Bateman A."/>
            <person name="Batzoglou S."/>
            <person name="Birney E."/>
            <person name="Bork P."/>
            <person name="Brown D.G."/>
            <person name="Burge C.B."/>
            <person name="Cerutti L."/>
            <person name="Chen H.C."/>
            <person name="Church D."/>
            <person name="Clamp M."/>
            <person name="Copley R.R."/>
            <person name="Doerks T."/>
            <person name="Eddy S.R."/>
            <person name="Eichler E.E."/>
            <person name="Furey T.S."/>
            <person name="Galagan J."/>
            <person name="Gilbert J.G."/>
            <person name="Harmon C."/>
            <person name="Hayashizaki Y."/>
            <person name="Haussler D."/>
            <person name="Hermjakob H."/>
            <person name="Hokamp K."/>
            <person name="Jang W."/>
            <person name="Johnson L.S."/>
            <person name="Jones T.A."/>
            <person name="Kasif S."/>
            <person name="Kaspryzk A."/>
            <person name="Kennedy S."/>
            <person name="Kent W.J."/>
            <person name="Kitts P."/>
            <person name="Koonin E.V."/>
            <person name="Korf I."/>
            <person name="Kulp D."/>
            <person name="Lancet D."/>
            <person name="Lowe T.M."/>
            <person name="McLysaght A."/>
            <person name="Mikkelsen T."/>
            <person name="Moran J.V."/>
            <person name="Mulder N."/>
            <person name="Pollara V.J."/>
            <person name="Ponting C.P."/>
            <person name="Schuler G."/>
            <person name="Schultz J."/>
            <person name="Slater G."/>
            <person name="Smit A.F."/>
            <person name="Stupka E."/>
            <person name="Szustakowski J."/>
            <person name="Thierry-Mieg D."/>
            <person name="Thierry-Mieg J."/>
            <person name="Wagner L."/>
            <person name="Wallis J."/>
            <person name="Wheeler R."/>
            <person name="Williams A."/>
            <person name="Wolf Y.I."/>
            <person name="Wolfe K.H."/>
            <person name="Yang S.P."/>
            <person name="Yeh R.F."/>
            <person name="Collins F."/>
            <person name="Guyer M.S."/>
            <person name="Peterson J."/>
            <person name="Felsenfeld A."/>
            <person name="Wetterstrand K.A."/>
            <person name="Patrinos A."/>
            <person name="Morgan M.J."/>
            <person name="de Jong P."/>
            <person name="Catanese J.J."/>
            <person name="Osoegawa K."/>
            <person name="Shizuya H."/>
            <person name="Choi S."/>
            <person name="Chen Y.J."/>
        </authorList>
    </citation>
    <scope>NUCLEOTIDE SEQUENCE [LARGE SCALE GENOMIC DNA]</scope>
</reference>
<dbReference type="SMR" id="A0A6Q8PHA9"/>
<reference evidence="1" key="5">
    <citation type="submission" date="2025-09" db="UniProtKB">
        <authorList>
            <consortium name="Ensembl"/>
        </authorList>
    </citation>
    <scope>IDENTIFICATION</scope>
</reference>
<dbReference type="OpenTargets" id="ENSG00000155980"/>
<dbReference type="ExpressionAtlas" id="A0A6Q8PHA9">
    <property type="expression patterns" value="baseline and differential"/>
</dbReference>
<reference evidence="1" key="4">
    <citation type="submission" date="2025-08" db="UniProtKB">
        <authorList>
            <consortium name="Ensembl"/>
        </authorList>
    </citation>
    <scope>IDENTIFICATION</scope>
</reference>
<dbReference type="GeneTree" id="ENSGT00940000159439"/>
<reference evidence="1 2" key="3">
    <citation type="journal article" date="2006" name="Nature">
        <title>The finished DNA sequence of human chromosome 12.</title>
        <authorList>
            <consortium name="Baylor College of Medicine Human Genome Sequencing Center Sequence Production Team"/>
            <person name="Scherer S.E."/>
            <person name="Muzny D.M."/>
            <person name="Buhay C.J."/>
            <person name="Chen R."/>
            <person name="Cree A."/>
            <person name="Ding Y."/>
            <person name="Dugan-Rocha S."/>
            <person name="Gill R."/>
            <person name="Gunaratne P."/>
            <person name="Harris R.A."/>
            <person name="Hawes A.C."/>
            <person name="Hernandez J."/>
            <person name="Hodgson A.V."/>
            <person name="Hume J."/>
            <person name="Jackson A."/>
            <person name="Khan Z.M."/>
            <person name="Kovar-Smith C."/>
            <person name="Lewis L.R."/>
            <person name="Lozado R.J."/>
            <person name="Metzker M.L."/>
            <person name="Milosavljevic A."/>
            <person name="Miner G.R."/>
            <person name="Montgomery K.T."/>
            <person name="Morgan M.B."/>
            <person name="Nazareth L.V."/>
            <person name="Scott G."/>
            <person name="Sodergren E."/>
            <person name="Song X.Z."/>
            <person name="Steffen D."/>
            <person name="Lovering R.C."/>
            <person name="Wheeler D.A."/>
            <person name="Worley K.C."/>
            <person name="Yuan Y."/>
            <person name="Zhang Z."/>
            <person name="Adams C.Q."/>
            <person name="Ansari-Lari M.A."/>
            <person name="Ayele M."/>
            <person name="Brown M.J."/>
            <person name="Chen G."/>
            <person name="Chen Z."/>
            <person name="Clerc-Blankenburg K.P."/>
            <person name="Davis C."/>
            <person name="Delgado O."/>
            <person name="Dinh H.H."/>
            <person name="Draper H."/>
            <person name="Gonzalez-Garay M.L."/>
            <person name="Havlak P."/>
            <person name="Jackson L.R."/>
            <person name="Jacob L.S."/>
            <person name="Kelly S.H."/>
            <person name="Li L."/>
            <person name="Li Z."/>
            <person name="Liu J."/>
            <person name="Liu W."/>
            <person name="Lu J."/>
            <person name="Maheshwari M."/>
            <person name="Nguyen B.V."/>
            <person name="Okwuonu G.O."/>
            <person name="Pasternak S."/>
            <person name="Perez L.M."/>
            <person name="Plopper F.J."/>
            <person name="Santibanez J."/>
            <person name="Shen H."/>
            <person name="Tabor P.E."/>
            <person name="Verduzco D."/>
            <person name="Waldron L."/>
            <person name="Wang Q."/>
            <person name="Williams G.A."/>
            <person name="Zhang J."/>
            <person name="Zhou J."/>
            <person name="Allen C.C."/>
            <person name="Amin A.G."/>
            <person name="Anyalebechi V."/>
            <person name="Bailey M."/>
            <person name="Barbaria J.A."/>
            <person name="Bimage K.E."/>
            <person name="Bryant N.P."/>
            <person name="Burch P.E."/>
            <person name="Burkett C.E."/>
            <person name="Burrell K.L."/>
            <person name="Calderon E."/>
            <person name="Cardenas V."/>
            <person name="Carter K."/>
            <person name="Casias K."/>
            <person name="Cavazos I."/>
            <person name="Cavazos S.R."/>
            <person name="Ceasar H."/>
            <person name="Chacko J."/>
            <person name="Chan S.N."/>
            <person name="Chavez D."/>
            <person name="Christopoulos C."/>
            <person name="Chu J."/>
            <person name="Cockrell R."/>
            <person name="Cox C.D."/>
            <person name="Dang M."/>
            <person name="Dathorne S.R."/>
            <person name="David R."/>
            <person name="Davis C.M."/>
            <person name="Davy-Carroll L."/>
            <person name="Deshazo D.R."/>
            <person name="Donlin J.E."/>
            <person name="D'Souza L."/>
            <person name="Eaves K.A."/>
            <person name="Egan A."/>
            <person name="Emery-Cohen A.J."/>
            <person name="Escotto M."/>
            <person name="Flagg N."/>
            <person name="Forbes L.D."/>
            <person name="Gabisi A.M."/>
            <person name="Garza M."/>
            <person name="Hamilton C."/>
            <person name="Henderson N."/>
            <person name="Hernandez O."/>
            <person name="Hines S."/>
            <person name="Hogues M.E."/>
            <person name="Huang M."/>
            <person name="Idlebird D.G."/>
            <person name="Johnson R."/>
            <person name="Jolivet A."/>
            <person name="Jones S."/>
            <person name="Kagan R."/>
            <person name="King L.M."/>
            <person name="Leal B."/>
            <person name="Lebow H."/>
            <person name="Lee S."/>
            <person name="LeVan J.M."/>
            <person name="Lewis L.C."/>
            <person name="London P."/>
            <person name="Lorensuhewa L.M."/>
            <person name="Loulseged H."/>
            <person name="Lovett D.A."/>
            <person name="Lucier A."/>
            <person name="Lucier R.L."/>
            <person name="Ma J."/>
            <person name="Madu R.C."/>
            <person name="Mapua P."/>
            <person name="Martindale A.D."/>
            <person name="Martinez E."/>
            <person name="Massey E."/>
            <person name="Mawhiney S."/>
            <person name="Meador M.G."/>
            <person name="Mendez S."/>
            <person name="Mercado C."/>
            <person name="Mercado I.C."/>
            <person name="Merritt C.E."/>
            <person name="Miner Z.L."/>
            <person name="Minja E."/>
            <person name="Mitchell T."/>
            <person name="Mohabbat F."/>
            <person name="Mohabbat K."/>
            <person name="Montgomery B."/>
            <person name="Moore N."/>
            <person name="Morris S."/>
            <person name="Munidasa M."/>
            <person name="Ngo R.N."/>
            <person name="Nguyen N.B."/>
            <person name="Nickerson E."/>
            <person name="Nwaokelemeh O.O."/>
            <person name="Nwokenkwo S."/>
            <person name="Obregon M."/>
            <person name="Oguh M."/>
            <person name="Oragunye N."/>
            <person name="Oviedo R.J."/>
            <person name="Parish B.J."/>
            <person name="Parker D.N."/>
            <person name="Parrish J."/>
            <person name="Parks K.L."/>
            <person name="Paul H.A."/>
            <person name="Payton B.A."/>
            <person name="Perez A."/>
            <person name="Perrin W."/>
            <person name="Pickens A."/>
            <person name="Primus E.L."/>
            <person name="Pu L.L."/>
            <person name="Puazo M."/>
            <person name="Quiles M.M."/>
            <person name="Quiroz J.B."/>
            <person name="Rabata D."/>
            <person name="Reeves K."/>
            <person name="Ruiz S.J."/>
            <person name="Shao H."/>
            <person name="Sisson I."/>
            <person name="Sonaike T."/>
            <person name="Sorelle R.P."/>
            <person name="Sutton A.E."/>
            <person name="Svatek A.F."/>
            <person name="Svetz L.A."/>
            <person name="Tamerisa K.S."/>
            <person name="Taylor T.R."/>
            <person name="Teague B."/>
            <person name="Thomas N."/>
            <person name="Thorn R.D."/>
            <person name="Trejos Z.Y."/>
            <person name="Trevino B.K."/>
            <person name="Ukegbu O.N."/>
            <person name="Urban J.B."/>
            <person name="Vasquez L.I."/>
            <person name="Vera V.A."/>
            <person name="Villasana D.M."/>
            <person name="Wang L."/>
            <person name="Ward-Moore S."/>
            <person name="Warren J.T."/>
            <person name="Wei X."/>
            <person name="White F."/>
            <person name="Williamson A.L."/>
            <person name="Wleczyk R."/>
            <person name="Wooden H.S."/>
            <person name="Wooden S.H."/>
            <person name="Yen J."/>
            <person name="Yoon L."/>
            <person name="Yoon V."/>
            <person name="Zorrilla S.E."/>
            <person name="Nelson D."/>
            <person name="Kucherlapati R."/>
            <person name="Weinstock G."/>
            <person name="Gibbs R.A."/>
            <person name="null."/>
        </authorList>
    </citation>
    <scope>NUCLEOTIDE SEQUENCE [LARGE SCALE GENOMIC DNA]</scope>
</reference>
<gene>
    <name evidence="1" type="primary">KIF5A</name>
</gene>
<accession>A0A6Q8PHA9</accession>
<dbReference type="MassIVE" id="A0A6Q8PHA9"/>
<dbReference type="OrthoDB" id="3176171at2759"/>
<keyword evidence="3 4" id="KW-1267">Proteomics identification</keyword>
<protein>
    <submittedName>
        <fullName evidence="1">Kinesin family member 5A</fullName>
    </submittedName>
</protein>
<dbReference type="Bgee" id="ENSG00000155980">
    <property type="expression patterns" value="Expressed in right frontal lobe and 130 other cell types or tissues"/>
</dbReference>
<organism evidence="1 2">
    <name type="scientific">Homo sapiens</name>
    <name type="common">Human</name>
    <dbReference type="NCBI Taxonomy" id="9606"/>
    <lineage>
        <taxon>Eukaryota</taxon>
        <taxon>Metazoa</taxon>
        <taxon>Chordata</taxon>
        <taxon>Craniata</taxon>
        <taxon>Vertebrata</taxon>
        <taxon>Euteleostomi</taxon>
        <taxon>Mammalia</taxon>
        <taxon>Eutheria</taxon>
        <taxon>Euarchontoglires</taxon>
        <taxon>Primates</taxon>
        <taxon>Haplorrhini</taxon>
        <taxon>Catarrhini</taxon>
        <taxon>Hominidae</taxon>
        <taxon>Homo</taxon>
    </lineage>
</organism>
<keyword evidence="2" id="KW-1185">Reference proteome</keyword>
<reference evidence="1 2" key="2">
    <citation type="journal article" date="2004" name="Nature">
        <title>Finishing the euchromatic sequence of the human genome.</title>
        <authorList>
            <consortium name="International Human Genome Sequencing Consortium"/>
        </authorList>
    </citation>
    <scope>NUCLEOTIDE SEQUENCE [LARGE SCALE GENOMIC DNA]</scope>
</reference>
<dbReference type="EMBL" id="AC022506">
    <property type="status" value="NOT_ANNOTATED_CDS"/>
    <property type="molecule type" value="Genomic_DNA"/>
</dbReference>
<proteinExistence type="evidence at protein level"/>
<sequence length="61" mass="6952">MAETNNECSIKVLCRFRPLNQAEILRGDKFIPIFQGDDSVVIGRLSPQRDWINILGEAICF</sequence>
<name>A0A6Q8PHA9_HUMAN</name>
<dbReference type="AlphaFoldDB" id="A0A6Q8PHA9"/>
<evidence type="ECO:0007829" key="4">
    <source>
        <dbReference type="ProteomicsDB" id="A0A6Q8PHA9"/>
    </source>
</evidence>
<dbReference type="Ensembl" id="ENST00000675216.1">
    <property type="protein sequence ID" value="ENSP00000502608.1"/>
    <property type="gene ID" value="ENSG00000155980.13"/>
</dbReference>
<evidence type="ECO:0000313" key="2">
    <source>
        <dbReference type="Proteomes" id="UP000005640"/>
    </source>
</evidence>
<dbReference type="HGNC" id="HGNC:6323">
    <property type="gene designation" value="KIF5A"/>
</dbReference>